<reference evidence="2" key="1">
    <citation type="journal article" date="2017" name="Plant J.">
        <title>The pomegranate (Punica granatum L.) genome and the genomics of punicalagin biosynthesis.</title>
        <authorList>
            <person name="Qin G."/>
            <person name="Xu C."/>
            <person name="Ming R."/>
            <person name="Tang H."/>
            <person name="Guyot R."/>
            <person name="Kramer E.M."/>
            <person name="Hu Y."/>
            <person name="Yi X."/>
            <person name="Qi Y."/>
            <person name="Xu X."/>
            <person name="Gao Z."/>
            <person name="Pan H."/>
            <person name="Jian J."/>
            <person name="Tian Y."/>
            <person name="Yue Z."/>
            <person name="Xu Y."/>
        </authorList>
    </citation>
    <scope>NUCLEOTIDE SEQUENCE [LARGE SCALE GENOMIC DNA]</scope>
    <source>
        <strain evidence="2">cv. Dabenzi</strain>
    </source>
</reference>
<evidence type="ECO:0000313" key="2">
    <source>
        <dbReference type="Proteomes" id="UP000197138"/>
    </source>
</evidence>
<evidence type="ECO:0000313" key="1">
    <source>
        <dbReference type="EMBL" id="OWM76414.1"/>
    </source>
</evidence>
<sequence length="68" mass="7501">MTRSVPTSFDGVTHYGDLGMNFNQGGPSVRRLPRLCWRELQSGMPQCTSLAEIVLVRTSTEDAPVYVA</sequence>
<name>A0A218WU91_PUNGR</name>
<protein>
    <submittedName>
        <fullName evidence="1">Uncharacterized protein</fullName>
    </submittedName>
</protein>
<dbReference type="Proteomes" id="UP000197138">
    <property type="component" value="Unassembled WGS sequence"/>
</dbReference>
<comment type="caution">
    <text evidence="1">The sequence shown here is derived from an EMBL/GenBank/DDBJ whole genome shotgun (WGS) entry which is preliminary data.</text>
</comment>
<organism evidence="1 2">
    <name type="scientific">Punica granatum</name>
    <name type="common">Pomegranate</name>
    <dbReference type="NCBI Taxonomy" id="22663"/>
    <lineage>
        <taxon>Eukaryota</taxon>
        <taxon>Viridiplantae</taxon>
        <taxon>Streptophyta</taxon>
        <taxon>Embryophyta</taxon>
        <taxon>Tracheophyta</taxon>
        <taxon>Spermatophyta</taxon>
        <taxon>Magnoliopsida</taxon>
        <taxon>eudicotyledons</taxon>
        <taxon>Gunneridae</taxon>
        <taxon>Pentapetalae</taxon>
        <taxon>rosids</taxon>
        <taxon>malvids</taxon>
        <taxon>Myrtales</taxon>
        <taxon>Lythraceae</taxon>
        <taxon>Punica</taxon>
    </lineage>
</organism>
<dbReference type="EMBL" id="MTKT01003206">
    <property type="protein sequence ID" value="OWM76414.1"/>
    <property type="molecule type" value="Genomic_DNA"/>
</dbReference>
<dbReference type="AlphaFoldDB" id="A0A218WU91"/>
<proteinExistence type="predicted"/>
<gene>
    <name evidence="1" type="ORF">CDL15_Pgr023957</name>
</gene>
<accession>A0A218WU91</accession>